<dbReference type="AlphaFoldDB" id="A0A2C9USR8"/>
<dbReference type="PANTHER" id="PTHR31636">
    <property type="entry name" value="OSJNBA0084A10.13 PROTEIN-RELATED"/>
    <property type="match status" value="1"/>
</dbReference>
<dbReference type="EMBL" id="CM004399">
    <property type="protein sequence ID" value="OAY33936.1"/>
    <property type="molecule type" value="Genomic_DNA"/>
</dbReference>
<name>A0A2C9USR8_MANES</name>
<dbReference type="STRING" id="3983.A0A2C9USR8"/>
<feature type="region of interest" description="Disordered" evidence="6">
    <location>
        <begin position="1"/>
        <end position="29"/>
    </location>
</feature>
<keyword evidence="3" id="KW-0804">Transcription</keyword>
<reference evidence="8" key="1">
    <citation type="journal article" date="2016" name="Nat. Biotechnol.">
        <title>Sequencing wild and cultivated cassava and related species reveals extensive interspecific hybridization and genetic diversity.</title>
        <authorList>
            <person name="Bredeson J.V."/>
            <person name="Lyons J.B."/>
            <person name="Prochnik S.E."/>
            <person name="Wu G.A."/>
            <person name="Ha C.M."/>
            <person name="Edsinger-Gonzales E."/>
            <person name="Grimwood J."/>
            <person name="Schmutz J."/>
            <person name="Rabbi I.Y."/>
            <person name="Egesi C."/>
            <person name="Nauluvula P."/>
            <person name="Lebot V."/>
            <person name="Ndunguru J."/>
            <person name="Mkamilo G."/>
            <person name="Bart R.S."/>
            <person name="Setter T.L."/>
            <person name="Gleadow R.M."/>
            <person name="Kulakow P."/>
            <person name="Ferguson M.E."/>
            <person name="Rounsley S."/>
            <person name="Rokhsar D.S."/>
        </authorList>
    </citation>
    <scope>NUCLEOTIDE SEQUENCE [LARGE SCALE GENOMIC DNA]</scope>
    <source>
        <strain evidence="8">cv. AM560-2</strain>
    </source>
</reference>
<protein>
    <submittedName>
        <fullName evidence="7">Uncharacterized protein</fullName>
    </submittedName>
</protein>
<gene>
    <name evidence="7" type="ORF">MANES_13G137100v8</name>
</gene>
<accession>A0A2C9USR8</accession>
<evidence type="ECO:0000256" key="6">
    <source>
        <dbReference type="SAM" id="MobiDB-lite"/>
    </source>
</evidence>
<evidence type="ECO:0000256" key="5">
    <source>
        <dbReference type="PROSITE-ProRule" id="PRU01191"/>
    </source>
</evidence>
<dbReference type="InterPro" id="IPR005202">
    <property type="entry name" value="TF_GRAS"/>
</dbReference>
<evidence type="ECO:0000256" key="4">
    <source>
        <dbReference type="ARBA" id="ARBA00023242"/>
    </source>
</evidence>
<dbReference type="GO" id="GO:0006355">
    <property type="term" value="P:regulation of DNA-templated transcription"/>
    <property type="evidence" value="ECO:0000318"/>
    <property type="project" value="GO_Central"/>
</dbReference>
<evidence type="ECO:0000256" key="3">
    <source>
        <dbReference type="ARBA" id="ARBA00023163"/>
    </source>
</evidence>
<organism evidence="7 8">
    <name type="scientific">Manihot esculenta</name>
    <name type="common">Cassava</name>
    <name type="synonym">Jatropha manihot</name>
    <dbReference type="NCBI Taxonomy" id="3983"/>
    <lineage>
        <taxon>Eukaryota</taxon>
        <taxon>Viridiplantae</taxon>
        <taxon>Streptophyta</taxon>
        <taxon>Embryophyta</taxon>
        <taxon>Tracheophyta</taxon>
        <taxon>Spermatophyta</taxon>
        <taxon>Magnoliopsida</taxon>
        <taxon>eudicotyledons</taxon>
        <taxon>Gunneridae</taxon>
        <taxon>Pentapetalae</taxon>
        <taxon>rosids</taxon>
        <taxon>fabids</taxon>
        <taxon>Malpighiales</taxon>
        <taxon>Euphorbiaceae</taxon>
        <taxon>Crotonoideae</taxon>
        <taxon>Manihoteae</taxon>
        <taxon>Manihot</taxon>
    </lineage>
</organism>
<dbReference type="OrthoDB" id="764992at2759"/>
<dbReference type="Pfam" id="PF03514">
    <property type="entry name" value="GRAS"/>
    <property type="match status" value="1"/>
</dbReference>
<dbReference type="Proteomes" id="UP000091857">
    <property type="component" value="Chromosome 13"/>
</dbReference>
<dbReference type="GO" id="GO:0003700">
    <property type="term" value="F:DNA-binding transcription factor activity"/>
    <property type="evidence" value="ECO:0000318"/>
    <property type="project" value="GO_Central"/>
</dbReference>
<dbReference type="GO" id="GO:0030154">
    <property type="term" value="P:cell differentiation"/>
    <property type="evidence" value="ECO:0007669"/>
    <property type="project" value="EnsemblPlants"/>
</dbReference>
<keyword evidence="8" id="KW-1185">Reference proteome</keyword>
<sequence>MKVPVSSPQNNHHNHHQSPNSRPVSCNNNINSKYQLPYQQLYPEPTSVLDLCRSPSPVPAKQVSATDPSLEWDEHVLQAFDWDAIMKELDFHDDSAPTLKSFSQVNSYESVIHNQNLQEFAVPAQTDPSQFLHSDFGDACFNIPTQNLSSLDLSHNIGNWNIGFDIIQELIRAADCIDSNEIQLARVILDRLNHRLQSPVGKPLQRAAFFFKEALQFLLTGSPRPPTRLASWSEVVQTIRVYKAFSGISPIPMFTHFTANQALLETLDGSPPFLHVIDFDIGLGCQYASFMRELVEKADSCKLSSPVLRITAIVTEDYAIETQLIKQCLSQYAFELKIRFQIEFVLLRTFEVLSFKSINFMEREKTTVLLSPAFFRRLSSSISITAFATDLRRVSAGVVVVVDSEGWSESGSSSFRRNFVNGLEFFSMVFESLDAAAAGGDLARKIEMLLLKPRIFSFVEGCERRVATPWKEEFCGAGMRPMAFSQFADFQAECLLGKVQVRGFYVAKRQAELVLCWHERPLIATSAWKC</sequence>
<keyword evidence="2" id="KW-0805">Transcription regulation</keyword>
<dbReference type="OMA" id="LVLCWHD"/>
<dbReference type="GO" id="GO:0005634">
    <property type="term" value="C:nucleus"/>
    <property type="evidence" value="ECO:0000318"/>
    <property type="project" value="GO_Central"/>
</dbReference>
<dbReference type="PROSITE" id="PS50985">
    <property type="entry name" value="GRAS"/>
    <property type="match status" value="1"/>
</dbReference>
<dbReference type="GO" id="GO:0043565">
    <property type="term" value="F:sequence-specific DNA binding"/>
    <property type="evidence" value="ECO:0000318"/>
    <property type="project" value="GO_Central"/>
</dbReference>
<feature type="region of interest" description="SAW" evidence="5">
    <location>
        <begin position="461"/>
        <end position="529"/>
    </location>
</feature>
<comment type="similarity">
    <text evidence="5">Belongs to the GRAS family.</text>
</comment>
<proteinExistence type="inferred from homology"/>
<feature type="region of interest" description="Leucine repeat II (LRII)" evidence="5">
    <location>
        <begin position="324"/>
        <end position="356"/>
    </location>
</feature>
<comment type="subcellular location">
    <subcellularLocation>
        <location evidence="1">Nucleus</location>
    </subcellularLocation>
</comment>
<evidence type="ECO:0000256" key="2">
    <source>
        <dbReference type="ARBA" id="ARBA00023015"/>
    </source>
</evidence>
<evidence type="ECO:0000256" key="1">
    <source>
        <dbReference type="ARBA" id="ARBA00004123"/>
    </source>
</evidence>
<evidence type="ECO:0000313" key="7">
    <source>
        <dbReference type="EMBL" id="OAY33936.1"/>
    </source>
</evidence>
<comment type="caution">
    <text evidence="7">The sequence shown here is derived from an EMBL/GenBank/DDBJ whole genome shotgun (WGS) entry which is preliminary data.</text>
</comment>
<comment type="caution">
    <text evidence="5">Lacks conserved residue(s) required for the propagation of feature annotation.</text>
</comment>
<feature type="short sequence motif" description="VHIID" evidence="5">
    <location>
        <begin position="274"/>
        <end position="278"/>
    </location>
</feature>
<evidence type="ECO:0000313" key="8">
    <source>
        <dbReference type="Proteomes" id="UP000091857"/>
    </source>
</evidence>
<dbReference type="Gramene" id="Manes.13G137100.1.v8.1">
    <property type="protein sequence ID" value="Manes.13G137100.1.v8.1.CDS.1"/>
    <property type="gene ID" value="Manes.13G137100.v8.1"/>
</dbReference>
<keyword evidence="4" id="KW-0539">Nucleus</keyword>
<feature type="compositionally biased region" description="Low complexity" evidence="6">
    <location>
        <begin position="1"/>
        <end position="21"/>
    </location>
</feature>
<dbReference type="SMR" id="A0A2C9USR8"/>